<dbReference type="AlphaFoldDB" id="A0A3S6QX65"/>
<dbReference type="InterPro" id="IPR012301">
    <property type="entry name" value="Malic_N_dom"/>
</dbReference>
<evidence type="ECO:0000256" key="4">
    <source>
        <dbReference type="PIRSR" id="PIRSR000106-2"/>
    </source>
</evidence>
<keyword evidence="5 6" id="KW-0479">Metal-binding</keyword>
<comment type="similarity">
    <text evidence="1 6">Belongs to the malic enzymes family.</text>
</comment>
<dbReference type="PRINTS" id="PR00072">
    <property type="entry name" value="MALOXRDTASE"/>
</dbReference>
<gene>
    <name evidence="9" type="ORF">BSQ50_08740</name>
</gene>
<dbReference type="Proteomes" id="UP000324497">
    <property type="component" value="Chromosome"/>
</dbReference>
<dbReference type="PANTHER" id="PTHR43237">
    <property type="entry name" value="NADP-DEPENDENT MALIC ENZYME"/>
    <property type="match status" value="1"/>
</dbReference>
<dbReference type="InterPro" id="IPR036291">
    <property type="entry name" value="NAD(P)-bd_dom_sf"/>
</dbReference>
<dbReference type="InterPro" id="IPR046346">
    <property type="entry name" value="Aminoacid_DH-like_N_sf"/>
</dbReference>
<dbReference type="SMART" id="SM01274">
    <property type="entry name" value="malic"/>
    <property type="match status" value="1"/>
</dbReference>
<evidence type="ECO:0000256" key="3">
    <source>
        <dbReference type="PIRSR" id="PIRSR000106-1"/>
    </source>
</evidence>
<dbReference type="SUPFAM" id="SSF51735">
    <property type="entry name" value="NAD(P)-binding Rossmann-fold domains"/>
    <property type="match status" value="1"/>
</dbReference>
<evidence type="ECO:0000259" key="8">
    <source>
        <dbReference type="SMART" id="SM01274"/>
    </source>
</evidence>
<evidence type="ECO:0000256" key="1">
    <source>
        <dbReference type="ARBA" id="ARBA00008785"/>
    </source>
</evidence>
<dbReference type="Pfam" id="PF03949">
    <property type="entry name" value="Malic_M"/>
    <property type="match status" value="1"/>
</dbReference>
<dbReference type="PIRSF" id="PIRSF000106">
    <property type="entry name" value="ME"/>
    <property type="match status" value="1"/>
</dbReference>
<name>A0A3S6QX65_9LACO</name>
<evidence type="ECO:0000313" key="9">
    <source>
        <dbReference type="EMBL" id="AUJ32610.1"/>
    </source>
</evidence>
<feature type="domain" description="Malic enzyme NAD-binding" evidence="7">
    <location>
        <begin position="164"/>
        <end position="384"/>
    </location>
</feature>
<dbReference type="InterPro" id="IPR012302">
    <property type="entry name" value="Malic_NAD-bd"/>
</dbReference>
<feature type="binding site" evidence="5">
    <location>
        <position position="137"/>
    </location>
    <ligand>
        <name>a divalent metal cation</name>
        <dbReference type="ChEBI" id="CHEBI:60240"/>
    </ligand>
</feature>
<protein>
    <submittedName>
        <fullName evidence="9">NAD-dependent malic enzyme</fullName>
    </submittedName>
</protein>
<dbReference type="Pfam" id="PF00390">
    <property type="entry name" value="malic"/>
    <property type="match status" value="1"/>
</dbReference>
<dbReference type="PANTHER" id="PTHR43237:SF4">
    <property type="entry name" value="NADP-DEPENDENT MALIC ENZYME"/>
    <property type="match status" value="1"/>
</dbReference>
<evidence type="ECO:0000259" key="7">
    <source>
        <dbReference type="SMART" id="SM00919"/>
    </source>
</evidence>
<feature type="active site" description="Proton donor" evidence="3">
    <location>
        <position position="40"/>
    </location>
</feature>
<dbReference type="InterPro" id="IPR037062">
    <property type="entry name" value="Malic_N_dom_sf"/>
</dbReference>
<dbReference type="GO" id="GO:0046872">
    <property type="term" value="F:metal ion binding"/>
    <property type="evidence" value="ECO:0007669"/>
    <property type="project" value="UniProtKB-KW"/>
</dbReference>
<evidence type="ECO:0000256" key="5">
    <source>
        <dbReference type="PIRSR" id="PIRSR000106-3"/>
    </source>
</evidence>
<evidence type="ECO:0000256" key="6">
    <source>
        <dbReference type="RuleBase" id="RU003427"/>
    </source>
</evidence>
<sequence length="384" mass="41259">MKQLNNEQLKVLKSHQQNIGVLEIKADLKIENRKDLSLAYTPGVAILAEIIKEFPETKNNYTMSGKLVAVITDGTAVLGLGNIGPISGLPVVEAKALIYKDLAGINALPLGIKQTNILETVATIKNISDSFAGIHLEDIAAPRCFEIEERLQRELDIPVYHDDQEGTAIVVLAGLINAAKVCGKELKKMYILINGVGAAGVAIAKLLHAVGFENLTLLDQQGVITSQTVTANKWQLEAASGTKRAVSGESLIDAIKGQDVFIGVSVGEILNSEMIKMMNSRPIIFALANPIPEIMPKTAVEAGAAIIATGSSEYPNQINNILVFPGMFKGLLEQGIKKITFELEEKIAQAIAGLVKDPSKNKIVPNVLDPKVVKTVSEVFKKNL</sequence>
<proteinExistence type="inferred from homology"/>
<dbReference type="EMBL" id="CP018180">
    <property type="protein sequence ID" value="AUJ32610.1"/>
    <property type="molecule type" value="Genomic_DNA"/>
</dbReference>
<feature type="domain" description="Malic enzyme N-terminal" evidence="8">
    <location>
        <begin position="19"/>
        <end position="152"/>
    </location>
</feature>
<dbReference type="Gene3D" id="3.40.50.10380">
    <property type="entry name" value="Malic enzyme, N-terminal domain"/>
    <property type="match status" value="1"/>
</dbReference>
<dbReference type="InterPro" id="IPR051674">
    <property type="entry name" value="Malate_Decarboxylase"/>
</dbReference>
<reference evidence="9 10" key="1">
    <citation type="submission" date="2016-11" db="EMBL/GenBank/DDBJ databases">
        <title>Interaction between Lactobacillus species and yeast in water kefir.</title>
        <authorList>
            <person name="Behr J."/>
            <person name="Xu D."/>
            <person name="Vogel R.F."/>
        </authorList>
    </citation>
    <scope>NUCLEOTIDE SEQUENCE [LARGE SCALE GENOMIC DNA]</scope>
    <source>
        <strain evidence="9 10">TMW 1.1827</strain>
    </source>
</reference>
<feature type="active site" description="Proton acceptor" evidence="3">
    <location>
        <position position="95"/>
    </location>
</feature>
<organism evidence="9 10">
    <name type="scientific">Liquorilactobacillus nagelii</name>
    <dbReference type="NCBI Taxonomy" id="82688"/>
    <lineage>
        <taxon>Bacteria</taxon>
        <taxon>Bacillati</taxon>
        <taxon>Bacillota</taxon>
        <taxon>Bacilli</taxon>
        <taxon>Lactobacillales</taxon>
        <taxon>Lactobacillaceae</taxon>
        <taxon>Liquorilactobacillus</taxon>
    </lineage>
</organism>
<feature type="binding site" evidence="4">
    <location>
        <position position="319"/>
    </location>
    <ligand>
        <name>(S)-malate</name>
        <dbReference type="ChEBI" id="CHEBI:15589"/>
    </ligand>
</feature>
<dbReference type="SMART" id="SM00919">
    <property type="entry name" value="Malic_M"/>
    <property type="match status" value="1"/>
</dbReference>
<keyword evidence="10" id="KW-1185">Reference proteome</keyword>
<dbReference type="RefSeq" id="WP_148126913.1">
    <property type="nucleotide sequence ID" value="NZ_CP018180.1"/>
</dbReference>
<evidence type="ECO:0000256" key="2">
    <source>
        <dbReference type="ARBA" id="ARBA00023002"/>
    </source>
</evidence>
<dbReference type="SUPFAM" id="SSF53223">
    <property type="entry name" value="Aminoacid dehydrogenase-like, N-terminal domain"/>
    <property type="match status" value="1"/>
</dbReference>
<comment type="cofactor">
    <cofactor evidence="5">
        <name>Mg(2+)</name>
        <dbReference type="ChEBI" id="CHEBI:18420"/>
    </cofactor>
    <cofactor evidence="5">
        <name>Mn(2+)</name>
        <dbReference type="ChEBI" id="CHEBI:29035"/>
    </cofactor>
    <text evidence="5">Divalent metal cations. Prefers magnesium or manganese.</text>
</comment>
<feature type="binding site" evidence="4">
    <location>
        <position position="289"/>
    </location>
    <ligand>
        <name>(S)-malate</name>
        <dbReference type="ChEBI" id="CHEBI:15589"/>
    </ligand>
</feature>
<keyword evidence="2" id="KW-0560">Oxidoreductase</keyword>
<feature type="binding site" evidence="5">
    <location>
        <position position="163"/>
    </location>
    <ligand>
        <name>a divalent metal cation</name>
        <dbReference type="ChEBI" id="CHEBI:60240"/>
    </ligand>
</feature>
<evidence type="ECO:0000313" key="10">
    <source>
        <dbReference type="Proteomes" id="UP000324497"/>
    </source>
</evidence>
<feature type="binding site" evidence="5">
    <location>
        <position position="138"/>
    </location>
    <ligand>
        <name>a divalent metal cation</name>
        <dbReference type="ChEBI" id="CHEBI:60240"/>
    </ligand>
</feature>
<dbReference type="GO" id="GO:0051287">
    <property type="term" value="F:NAD binding"/>
    <property type="evidence" value="ECO:0007669"/>
    <property type="project" value="InterPro"/>
</dbReference>
<dbReference type="GO" id="GO:0004470">
    <property type="term" value="F:malic enzyme activity"/>
    <property type="evidence" value="ECO:0007669"/>
    <property type="project" value="InterPro"/>
</dbReference>
<dbReference type="InterPro" id="IPR001891">
    <property type="entry name" value="Malic_OxRdtase"/>
</dbReference>
<dbReference type="GO" id="GO:0016616">
    <property type="term" value="F:oxidoreductase activity, acting on the CH-OH group of donors, NAD or NADP as acceptor"/>
    <property type="evidence" value="ECO:0007669"/>
    <property type="project" value="InterPro"/>
</dbReference>
<dbReference type="KEGG" id="lng:BSQ50_08740"/>
<accession>A0A3S6QX65</accession>
<dbReference type="Gene3D" id="3.40.50.720">
    <property type="entry name" value="NAD(P)-binding Rossmann-like Domain"/>
    <property type="match status" value="1"/>
</dbReference>